<proteinExistence type="predicted"/>
<evidence type="ECO:0000313" key="4">
    <source>
        <dbReference type="Proteomes" id="UP000618591"/>
    </source>
</evidence>
<accession>A0ABQ1H546</accession>
<evidence type="ECO:0000256" key="1">
    <source>
        <dbReference type="SAM" id="MobiDB-lite"/>
    </source>
</evidence>
<comment type="caution">
    <text evidence="3">The sequence shown here is derived from an EMBL/GenBank/DDBJ whole genome shotgun (WGS) entry which is preliminary data.</text>
</comment>
<feature type="region of interest" description="Disordered" evidence="1">
    <location>
        <begin position="201"/>
        <end position="227"/>
    </location>
</feature>
<dbReference type="RefSeq" id="WP_188448925.1">
    <property type="nucleotide sequence ID" value="NZ_BMDW01000022.1"/>
</dbReference>
<protein>
    <submittedName>
        <fullName evidence="3">Uncharacterized protein</fullName>
    </submittedName>
</protein>
<feature type="chain" id="PRO_5046344517" evidence="2">
    <location>
        <begin position="30"/>
        <end position="227"/>
    </location>
</feature>
<dbReference type="Proteomes" id="UP000618591">
    <property type="component" value="Unassembled WGS sequence"/>
</dbReference>
<feature type="signal peptide" evidence="2">
    <location>
        <begin position="1"/>
        <end position="29"/>
    </location>
</feature>
<organism evidence="3 4">
    <name type="scientific">Sphingomonas psychrolutea</name>
    <dbReference type="NCBI Taxonomy" id="1259676"/>
    <lineage>
        <taxon>Bacteria</taxon>
        <taxon>Pseudomonadati</taxon>
        <taxon>Pseudomonadota</taxon>
        <taxon>Alphaproteobacteria</taxon>
        <taxon>Sphingomonadales</taxon>
        <taxon>Sphingomonadaceae</taxon>
        <taxon>Sphingomonas</taxon>
    </lineage>
</organism>
<dbReference type="EMBL" id="BMDW01000022">
    <property type="protein sequence ID" value="GGA57673.1"/>
    <property type="molecule type" value="Genomic_DNA"/>
</dbReference>
<name>A0ABQ1H546_9SPHN</name>
<dbReference type="PROSITE" id="PS51257">
    <property type="entry name" value="PROKAR_LIPOPROTEIN"/>
    <property type="match status" value="1"/>
</dbReference>
<evidence type="ECO:0000256" key="2">
    <source>
        <dbReference type="SAM" id="SignalP"/>
    </source>
</evidence>
<gene>
    <name evidence="3" type="ORF">GCM10011395_30030</name>
</gene>
<keyword evidence="2" id="KW-0732">Signal</keyword>
<sequence>MKIARALPMMLCAALAACAGAPVSNTVDAANMMSNDLLDPAKEMARRWGTVFTDPSIRTQAAKDLGYTIAPMTEGAPGTFSAKSDEQVIQLPRSPIKTRSTLEASGTTAALVDRYVFTFTATGDDGRDSKSASDVDKTPLRVLSGFLGRFDVQPTDPIKAGIKSLLPVDVSLPGARIVFDPGPIADPEHKRNRSAIVTIIRPGAKNPTVPQDQTVPAKAAQDKATRK</sequence>
<reference evidence="4" key="1">
    <citation type="journal article" date="2019" name="Int. J. Syst. Evol. Microbiol.">
        <title>The Global Catalogue of Microorganisms (GCM) 10K type strain sequencing project: providing services to taxonomists for standard genome sequencing and annotation.</title>
        <authorList>
            <consortium name="The Broad Institute Genomics Platform"/>
            <consortium name="The Broad Institute Genome Sequencing Center for Infectious Disease"/>
            <person name="Wu L."/>
            <person name="Ma J."/>
        </authorList>
    </citation>
    <scope>NUCLEOTIDE SEQUENCE [LARGE SCALE GENOMIC DNA]</scope>
    <source>
        <strain evidence="4">CGMCC 1.10106</strain>
    </source>
</reference>
<keyword evidence="4" id="KW-1185">Reference proteome</keyword>
<evidence type="ECO:0000313" key="3">
    <source>
        <dbReference type="EMBL" id="GGA57673.1"/>
    </source>
</evidence>